<evidence type="ECO:0000313" key="3">
    <source>
        <dbReference type="Proteomes" id="UP001188597"/>
    </source>
</evidence>
<feature type="region of interest" description="Disordered" evidence="1">
    <location>
        <begin position="87"/>
        <end position="115"/>
    </location>
</feature>
<reference evidence="2" key="1">
    <citation type="submission" date="2022-12" db="EMBL/GenBank/DDBJ databases">
        <title>Draft genome assemblies for two species of Escallonia (Escalloniales).</title>
        <authorList>
            <person name="Chanderbali A."/>
            <person name="Dervinis C."/>
            <person name="Anghel I."/>
            <person name="Soltis D."/>
            <person name="Soltis P."/>
            <person name="Zapata F."/>
        </authorList>
    </citation>
    <scope>NUCLEOTIDE SEQUENCE</scope>
    <source>
        <strain evidence="2">UCBG64.0493</strain>
        <tissue evidence="2">Leaf</tissue>
    </source>
</reference>
<accession>A0AA88VFR2</accession>
<keyword evidence="3" id="KW-1185">Reference proteome</keyword>
<proteinExistence type="predicted"/>
<protein>
    <submittedName>
        <fullName evidence="2">Uncharacterized protein</fullName>
    </submittedName>
</protein>
<name>A0AA88VFR2_9ASTE</name>
<dbReference type="Proteomes" id="UP001188597">
    <property type="component" value="Unassembled WGS sequence"/>
</dbReference>
<dbReference type="AlphaFoldDB" id="A0AA88VFR2"/>
<organism evidence="2 3">
    <name type="scientific">Escallonia herrerae</name>
    <dbReference type="NCBI Taxonomy" id="1293975"/>
    <lineage>
        <taxon>Eukaryota</taxon>
        <taxon>Viridiplantae</taxon>
        <taxon>Streptophyta</taxon>
        <taxon>Embryophyta</taxon>
        <taxon>Tracheophyta</taxon>
        <taxon>Spermatophyta</taxon>
        <taxon>Magnoliopsida</taxon>
        <taxon>eudicotyledons</taxon>
        <taxon>Gunneridae</taxon>
        <taxon>Pentapetalae</taxon>
        <taxon>asterids</taxon>
        <taxon>campanulids</taxon>
        <taxon>Escalloniales</taxon>
        <taxon>Escalloniaceae</taxon>
        <taxon>Escallonia</taxon>
    </lineage>
</organism>
<dbReference type="EMBL" id="JAVXUP010001790">
    <property type="protein sequence ID" value="KAK3008066.1"/>
    <property type="molecule type" value="Genomic_DNA"/>
</dbReference>
<sequence>MFQEECCDLSVICDAYAVRFDEISSQEPSSSSIDYDAAELWRQMPGVRDKKGRICDKIPKIVQLEVQKMKEIKIAKLVEIEVEKRMKEKDMQQAEVSATDATEDGNDETFDELGG</sequence>
<feature type="compositionally biased region" description="Acidic residues" evidence="1">
    <location>
        <begin position="101"/>
        <end position="115"/>
    </location>
</feature>
<evidence type="ECO:0000313" key="2">
    <source>
        <dbReference type="EMBL" id="KAK3008066.1"/>
    </source>
</evidence>
<comment type="caution">
    <text evidence="2">The sequence shown here is derived from an EMBL/GenBank/DDBJ whole genome shotgun (WGS) entry which is preliminary data.</text>
</comment>
<gene>
    <name evidence="2" type="ORF">RJ639_013509</name>
</gene>
<evidence type="ECO:0000256" key="1">
    <source>
        <dbReference type="SAM" id="MobiDB-lite"/>
    </source>
</evidence>